<dbReference type="OrthoDB" id="3341310at2759"/>
<dbReference type="GO" id="GO:0008936">
    <property type="term" value="F:nicotinamidase activity"/>
    <property type="evidence" value="ECO:0007669"/>
    <property type="project" value="UniProtKB-EC"/>
</dbReference>
<dbReference type="OMA" id="DFVDSWP"/>
<keyword evidence="2" id="KW-0662">Pyridine nucleotide biosynthesis</keyword>
<dbReference type="EMBL" id="HG792017">
    <property type="protein sequence ID" value="CDM33511.1"/>
    <property type="molecule type" value="Genomic_DNA"/>
</dbReference>
<evidence type="ECO:0000256" key="1">
    <source>
        <dbReference type="ARBA" id="ARBA00006336"/>
    </source>
</evidence>
<dbReference type="Proteomes" id="UP000030686">
    <property type="component" value="Unassembled WGS sequence"/>
</dbReference>
<organism evidence="9 10">
    <name type="scientific">Penicillium roqueforti (strain FM164)</name>
    <dbReference type="NCBI Taxonomy" id="1365484"/>
    <lineage>
        <taxon>Eukaryota</taxon>
        <taxon>Fungi</taxon>
        <taxon>Dikarya</taxon>
        <taxon>Ascomycota</taxon>
        <taxon>Pezizomycotina</taxon>
        <taxon>Eurotiomycetes</taxon>
        <taxon>Eurotiomycetidae</taxon>
        <taxon>Eurotiales</taxon>
        <taxon>Aspergillaceae</taxon>
        <taxon>Penicillium</taxon>
    </lineage>
</organism>
<gene>
    <name evidence="9" type="ORF">PROQFM164_S03g000235</name>
</gene>
<keyword evidence="3" id="KW-0479">Metal-binding</keyword>
<dbReference type="InterPro" id="IPR052347">
    <property type="entry name" value="Isochorismatase_Nicotinamidase"/>
</dbReference>
<accession>W6QBT3</accession>
<evidence type="ECO:0000256" key="6">
    <source>
        <dbReference type="ARBA" id="ARBA00039017"/>
    </source>
</evidence>
<evidence type="ECO:0000256" key="4">
    <source>
        <dbReference type="ARBA" id="ARBA00022801"/>
    </source>
</evidence>
<evidence type="ECO:0000256" key="2">
    <source>
        <dbReference type="ARBA" id="ARBA00022642"/>
    </source>
</evidence>
<dbReference type="Gene3D" id="3.40.50.850">
    <property type="entry name" value="Isochorismatase-like"/>
    <property type="match status" value="1"/>
</dbReference>
<dbReference type="GO" id="GO:0046872">
    <property type="term" value="F:metal ion binding"/>
    <property type="evidence" value="ECO:0007669"/>
    <property type="project" value="UniProtKB-KW"/>
</dbReference>
<dbReference type="STRING" id="1365484.W6QBT3"/>
<protein>
    <recommendedName>
        <fullName evidence="6">nicotinamidase</fullName>
        <ecNumber evidence="6">3.5.1.19</ecNumber>
    </recommendedName>
    <alternativeName>
        <fullName evidence="7">Nicotinamide deamidase</fullName>
    </alternativeName>
</protein>
<dbReference type="CDD" id="cd01011">
    <property type="entry name" value="nicotinamidase"/>
    <property type="match status" value="1"/>
</dbReference>
<reference evidence="9" key="1">
    <citation type="journal article" date="2014" name="Nat. Commun.">
        <title>Multiple recent horizontal transfers of a large genomic region in cheese making fungi.</title>
        <authorList>
            <person name="Cheeseman K."/>
            <person name="Ropars J."/>
            <person name="Renault P."/>
            <person name="Dupont J."/>
            <person name="Gouzy J."/>
            <person name="Branca A."/>
            <person name="Abraham A.L."/>
            <person name="Ceppi M."/>
            <person name="Conseiller E."/>
            <person name="Debuchy R."/>
            <person name="Malagnac F."/>
            <person name="Goarin A."/>
            <person name="Silar P."/>
            <person name="Lacoste S."/>
            <person name="Sallet E."/>
            <person name="Bensimon A."/>
            <person name="Giraud T."/>
            <person name="Brygoo Y."/>
        </authorList>
    </citation>
    <scope>NUCLEOTIDE SEQUENCE [LARGE SCALE GENOMIC DNA]</scope>
    <source>
        <strain evidence="9">FM164</strain>
    </source>
</reference>
<evidence type="ECO:0000313" key="9">
    <source>
        <dbReference type="EMBL" id="CDM33511.1"/>
    </source>
</evidence>
<feature type="domain" description="Isochorismatase-like" evidence="8">
    <location>
        <begin position="10"/>
        <end position="230"/>
    </location>
</feature>
<name>W6QBT3_PENRF</name>
<evidence type="ECO:0000313" key="10">
    <source>
        <dbReference type="Proteomes" id="UP000030686"/>
    </source>
</evidence>
<dbReference type="Pfam" id="PF00857">
    <property type="entry name" value="Isochorismatase"/>
    <property type="match status" value="1"/>
</dbReference>
<sequence>MAANSTIKPALIVVDMQEDFCPPHGSLAVTGGRSIASIINTLLAKPGFVVRIMTKDYHPKDHISFASNHPGPDNQPFSSFVTMKNPARGKESETKPQQLWPVHCVAGTPGAEIIPEIDTSSEHLVVRKGMRPEVEMYSVFADAFGNCDHGTNAHSVSLDVTAALRAQGVTDVFVVGLAGDYCVKATALDAAKVGFKSWVVEEGTRCVVPPAWDSVKEELETAGVSIISMDDPIIKELGGKS</sequence>
<proteinExistence type="inferred from homology"/>
<evidence type="ECO:0000256" key="5">
    <source>
        <dbReference type="ARBA" id="ARBA00037900"/>
    </source>
</evidence>
<keyword evidence="10" id="KW-1185">Reference proteome</keyword>
<evidence type="ECO:0000259" key="8">
    <source>
        <dbReference type="Pfam" id="PF00857"/>
    </source>
</evidence>
<comment type="similarity">
    <text evidence="1">Belongs to the isochorismatase family.</text>
</comment>
<dbReference type="AlphaFoldDB" id="W6QBT3"/>
<dbReference type="EC" id="3.5.1.19" evidence="6"/>
<keyword evidence="4" id="KW-0378">Hydrolase</keyword>
<dbReference type="InterPro" id="IPR036380">
    <property type="entry name" value="Isochorismatase-like_sf"/>
</dbReference>
<dbReference type="PANTHER" id="PTHR11080:SF2">
    <property type="entry name" value="LD05707P"/>
    <property type="match status" value="1"/>
</dbReference>
<dbReference type="GO" id="GO:0019363">
    <property type="term" value="P:pyridine nucleotide biosynthetic process"/>
    <property type="evidence" value="ECO:0007669"/>
    <property type="project" value="UniProtKB-KW"/>
</dbReference>
<dbReference type="PANTHER" id="PTHR11080">
    <property type="entry name" value="PYRAZINAMIDASE/NICOTINAMIDASE"/>
    <property type="match status" value="1"/>
</dbReference>
<dbReference type="SUPFAM" id="SSF52499">
    <property type="entry name" value="Isochorismatase-like hydrolases"/>
    <property type="match status" value="1"/>
</dbReference>
<comment type="pathway">
    <text evidence="5">Cofactor biosynthesis; nicotinate biosynthesis; nicotinate from nicotinamide: step 1/1.</text>
</comment>
<dbReference type="InterPro" id="IPR000868">
    <property type="entry name" value="Isochorismatase-like_dom"/>
</dbReference>
<evidence type="ECO:0000256" key="3">
    <source>
        <dbReference type="ARBA" id="ARBA00022723"/>
    </source>
</evidence>
<evidence type="ECO:0000256" key="7">
    <source>
        <dbReference type="ARBA" id="ARBA00043224"/>
    </source>
</evidence>